<dbReference type="OrthoDB" id="9802472at2"/>
<dbReference type="PANTHER" id="PTHR39465:SF1">
    <property type="entry name" value="DNA LIGASE D 3'-PHOSPHOESTERASE DOMAIN-CONTAINING PROTEIN"/>
    <property type="match status" value="1"/>
</dbReference>
<evidence type="ECO:0000256" key="1">
    <source>
        <dbReference type="SAM" id="MobiDB-lite"/>
    </source>
</evidence>
<dbReference type="Pfam" id="PF13298">
    <property type="entry name" value="LigD_N"/>
    <property type="match status" value="1"/>
</dbReference>
<dbReference type="KEGG" id="paur:FGL86_09300"/>
<organism evidence="3 4">
    <name type="scientific">Pistricoccus aurantiacus</name>
    <dbReference type="NCBI Taxonomy" id="1883414"/>
    <lineage>
        <taxon>Bacteria</taxon>
        <taxon>Pseudomonadati</taxon>
        <taxon>Pseudomonadota</taxon>
        <taxon>Gammaproteobacteria</taxon>
        <taxon>Oceanospirillales</taxon>
        <taxon>Halomonadaceae</taxon>
        <taxon>Pistricoccus</taxon>
    </lineage>
</organism>
<dbReference type="InterPro" id="IPR014144">
    <property type="entry name" value="LigD_PE_domain"/>
</dbReference>
<dbReference type="EMBL" id="CP042382">
    <property type="protein sequence ID" value="QEA39249.1"/>
    <property type="molecule type" value="Genomic_DNA"/>
</dbReference>
<accession>A0A5B8SQ64</accession>
<gene>
    <name evidence="3" type="ORF">FGL86_09300</name>
</gene>
<feature type="compositionally biased region" description="Basic and acidic residues" evidence="1">
    <location>
        <begin position="1"/>
        <end position="17"/>
    </location>
</feature>
<sequence>MSELDSYQRKRNFERTPEPAGKNRHQLGAGRRYVMHKHAASHEHFDLRLERDGVLMSWALPKGPSLVSGERRLAVQVEDHPLEYGDFEGVIPQEAYGGGTVMLWDRGEWKPAGKEKRDRIDLVLEGEKLKGAWTLEPCRDSRRLQTLRGWSHEHFQAICT</sequence>
<evidence type="ECO:0000313" key="3">
    <source>
        <dbReference type="EMBL" id="QEA39249.1"/>
    </source>
</evidence>
<reference evidence="3 4" key="1">
    <citation type="submission" date="2019-06" db="EMBL/GenBank/DDBJ databases">
        <title>Genome analyses of bacteria isolated from kimchi.</title>
        <authorList>
            <person name="Lee S."/>
            <person name="Ahn S."/>
            <person name="Roh S."/>
        </authorList>
    </citation>
    <scope>NUCLEOTIDE SEQUENCE [LARGE SCALE GENOMIC DNA]</scope>
    <source>
        <strain evidence="3 4">CBA4606</strain>
    </source>
</reference>
<protein>
    <recommendedName>
        <fullName evidence="2">DNA ligase D 3'-phosphoesterase domain-containing protein</fullName>
    </recommendedName>
</protein>
<dbReference type="NCBIfam" id="TIGR02777">
    <property type="entry name" value="LigD_PE_dom"/>
    <property type="match status" value="1"/>
</dbReference>
<dbReference type="PANTHER" id="PTHR39465">
    <property type="entry name" value="DNA LIGASE D, 3'-PHOSPHOESTERASE DOMAIN"/>
    <property type="match status" value="1"/>
</dbReference>
<feature type="domain" description="DNA ligase D 3'-phosphoesterase" evidence="2">
    <location>
        <begin position="36"/>
        <end position="135"/>
    </location>
</feature>
<evidence type="ECO:0000313" key="4">
    <source>
        <dbReference type="Proteomes" id="UP000321272"/>
    </source>
</evidence>
<keyword evidence="4" id="KW-1185">Reference proteome</keyword>
<name>A0A5B8SQ64_9GAMM</name>
<proteinExistence type="predicted"/>
<dbReference type="Proteomes" id="UP000321272">
    <property type="component" value="Chromosome"/>
</dbReference>
<evidence type="ECO:0000259" key="2">
    <source>
        <dbReference type="Pfam" id="PF13298"/>
    </source>
</evidence>
<dbReference type="AlphaFoldDB" id="A0A5B8SQ64"/>
<feature type="region of interest" description="Disordered" evidence="1">
    <location>
        <begin position="1"/>
        <end position="26"/>
    </location>
</feature>
<dbReference type="RefSeq" id="WP_147184301.1">
    <property type="nucleotide sequence ID" value="NZ_CP042382.1"/>
</dbReference>